<accession>A0A518H0N6</accession>
<sequence>MSRSRTPDPEAIRALLEALRAGSFPGPACRAAGISRSTLRRWLERGRTKDGHDAPYRAFRRDYRAAIASAAIAALDSIRRAGSEGIPGFWQASAWLLERRFPARWRRKDRAPDPSPPKPHSQMTDAELDAYCHRLGLLDEPRR</sequence>
<gene>
    <name evidence="2" type="ORF">ElP_22900</name>
</gene>
<dbReference type="RefSeq" id="WP_145269264.1">
    <property type="nucleotide sequence ID" value="NZ_CP036426.1"/>
</dbReference>
<reference evidence="2 3" key="1">
    <citation type="submission" date="2019-02" db="EMBL/GenBank/DDBJ databases">
        <title>Deep-cultivation of Planctomycetes and their phenomic and genomic characterization uncovers novel biology.</title>
        <authorList>
            <person name="Wiegand S."/>
            <person name="Jogler M."/>
            <person name="Boedeker C."/>
            <person name="Pinto D."/>
            <person name="Vollmers J."/>
            <person name="Rivas-Marin E."/>
            <person name="Kohn T."/>
            <person name="Peeters S.H."/>
            <person name="Heuer A."/>
            <person name="Rast P."/>
            <person name="Oberbeckmann S."/>
            <person name="Bunk B."/>
            <person name="Jeske O."/>
            <person name="Meyerdierks A."/>
            <person name="Storesund J.E."/>
            <person name="Kallscheuer N."/>
            <person name="Luecker S."/>
            <person name="Lage O.M."/>
            <person name="Pohl T."/>
            <person name="Merkel B.J."/>
            <person name="Hornburger P."/>
            <person name="Mueller R.-W."/>
            <person name="Bruemmer F."/>
            <person name="Labrenz M."/>
            <person name="Spormann A.M."/>
            <person name="Op den Camp H."/>
            <person name="Overmann J."/>
            <person name="Amann R."/>
            <person name="Jetten M.S.M."/>
            <person name="Mascher T."/>
            <person name="Medema M.H."/>
            <person name="Devos D.P."/>
            <person name="Kaster A.-K."/>
            <person name="Ovreas L."/>
            <person name="Rohde M."/>
            <person name="Galperin M.Y."/>
            <person name="Jogler C."/>
        </authorList>
    </citation>
    <scope>NUCLEOTIDE SEQUENCE [LARGE SCALE GENOMIC DNA]</scope>
    <source>
        <strain evidence="2 3">ElP</strain>
    </source>
</reference>
<evidence type="ECO:0000313" key="2">
    <source>
        <dbReference type="EMBL" id="QDV34404.1"/>
    </source>
</evidence>
<name>A0A518H0N6_9BACT</name>
<evidence type="ECO:0000256" key="1">
    <source>
        <dbReference type="SAM" id="MobiDB-lite"/>
    </source>
</evidence>
<dbReference type="EMBL" id="CP036426">
    <property type="protein sequence ID" value="QDV34404.1"/>
    <property type="molecule type" value="Genomic_DNA"/>
</dbReference>
<dbReference type="AlphaFoldDB" id="A0A518H0N6"/>
<organism evidence="2 3">
    <name type="scientific">Tautonia plasticadhaerens</name>
    <dbReference type="NCBI Taxonomy" id="2527974"/>
    <lineage>
        <taxon>Bacteria</taxon>
        <taxon>Pseudomonadati</taxon>
        <taxon>Planctomycetota</taxon>
        <taxon>Planctomycetia</taxon>
        <taxon>Isosphaerales</taxon>
        <taxon>Isosphaeraceae</taxon>
        <taxon>Tautonia</taxon>
    </lineage>
</organism>
<keyword evidence="3" id="KW-1185">Reference proteome</keyword>
<dbReference type="OrthoDB" id="282126at2"/>
<dbReference type="Proteomes" id="UP000317835">
    <property type="component" value="Chromosome"/>
</dbReference>
<dbReference type="KEGG" id="tpla:ElP_22900"/>
<proteinExistence type="predicted"/>
<feature type="region of interest" description="Disordered" evidence="1">
    <location>
        <begin position="106"/>
        <end position="126"/>
    </location>
</feature>
<evidence type="ECO:0000313" key="3">
    <source>
        <dbReference type="Proteomes" id="UP000317835"/>
    </source>
</evidence>
<protein>
    <submittedName>
        <fullName evidence="2">Uncharacterized protein</fullName>
    </submittedName>
</protein>